<keyword evidence="1" id="KW-0812">Transmembrane</keyword>
<accession>D6RQX2</accession>
<dbReference type="eggNOG" id="ENOG502SYCP">
    <property type="taxonomic scope" value="Eukaryota"/>
</dbReference>
<evidence type="ECO:0000256" key="1">
    <source>
        <dbReference type="SAM" id="Phobius"/>
    </source>
</evidence>
<feature type="transmembrane region" description="Helical" evidence="1">
    <location>
        <begin position="329"/>
        <end position="348"/>
    </location>
</feature>
<comment type="caution">
    <text evidence="2">The sequence shown here is derived from an EMBL/GenBank/DDBJ whole genome shotgun (WGS) entry which is preliminary data.</text>
</comment>
<feature type="transmembrane region" description="Helical" evidence="1">
    <location>
        <begin position="474"/>
        <end position="491"/>
    </location>
</feature>
<feature type="transmembrane region" description="Helical" evidence="1">
    <location>
        <begin position="928"/>
        <end position="947"/>
    </location>
</feature>
<dbReference type="VEuPathDB" id="FungiDB:CC1G_15758"/>
<organism evidence="2 3">
    <name type="scientific">Coprinopsis cinerea (strain Okayama-7 / 130 / ATCC MYA-4618 / FGSC 9003)</name>
    <name type="common">Inky cap fungus</name>
    <name type="synonym">Hormographiella aspergillata</name>
    <dbReference type="NCBI Taxonomy" id="240176"/>
    <lineage>
        <taxon>Eukaryota</taxon>
        <taxon>Fungi</taxon>
        <taxon>Dikarya</taxon>
        <taxon>Basidiomycota</taxon>
        <taxon>Agaricomycotina</taxon>
        <taxon>Agaricomycetes</taxon>
        <taxon>Agaricomycetidae</taxon>
        <taxon>Agaricales</taxon>
        <taxon>Agaricineae</taxon>
        <taxon>Psathyrellaceae</taxon>
        <taxon>Coprinopsis</taxon>
    </lineage>
</organism>
<keyword evidence="1" id="KW-1133">Transmembrane helix</keyword>
<feature type="transmembrane region" description="Helical" evidence="1">
    <location>
        <begin position="75"/>
        <end position="93"/>
    </location>
</feature>
<name>D6RQX2_COPC7</name>
<feature type="transmembrane region" description="Helical" evidence="1">
    <location>
        <begin position="784"/>
        <end position="811"/>
    </location>
</feature>
<feature type="transmembrane region" description="Helical" evidence="1">
    <location>
        <begin position="901"/>
        <end position="916"/>
    </location>
</feature>
<dbReference type="Proteomes" id="UP000001861">
    <property type="component" value="Unassembled WGS sequence"/>
</dbReference>
<evidence type="ECO:0000313" key="2">
    <source>
        <dbReference type="EMBL" id="EFI26545.1"/>
    </source>
</evidence>
<feature type="transmembrane region" description="Helical" evidence="1">
    <location>
        <begin position="977"/>
        <end position="999"/>
    </location>
</feature>
<dbReference type="OrthoDB" id="3234297at2759"/>
<feature type="transmembrane region" description="Helical" evidence="1">
    <location>
        <begin position="743"/>
        <end position="764"/>
    </location>
</feature>
<gene>
    <name evidence="2" type="ORF">CC1G_15758</name>
</gene>
<evidence type="ECO:0000313" key="3">
    <source>
        <dbReference type="Proteomes" id="UP000001861"/>
    </source>
</evidence>
<dbReference type="HOGENOM" id="CLU_278223_0_0_1"/>
<feature type="transmembrane region" description="Helical" evidence="1">
    <location>
        <begin position="360"/>
        <end position="380"/>
    </location>
</feature>
<dbReference type="AlphaFoldDB" id="D6RQX2"/>
<dbReference type="EMBL" id="AACS02000013">
    <property type="protein sequence ID" value="EFI26545.1"/>
    <property type="molecule type" value="Genomic_DNA"/>
</dbReference>
<dbReference type="GeneID" id="9379781"/>
<dbReference type="InParanoid" id="D6RQX2"/>
<keyword evidence="1" id="KW-0472">Membrane</keyword>
<proteinExistence type="predicted"/>
<feature type="transmembrane region" description="Helical" evidence="1">
    <location>
        <begin position="430"/>
        <end position="453"/>
    </location>
</feature>
<protein>
    <submittedName>
        <fullName evidence="2">Uncharacterized protein</fullName>
    </submittedName>
</protein>
<feature type="transmembrane region" description="Helical" evidence="1">
    <location>
        <begin position="1019"/>
        <end position="1042"/>
    </location>
</feature>
<feature type="transmembrane region" description="Helical" evidence="1">
    <location>
        <begin position="387"/>
        <end position="410"/>
    </location>
</feature>
<sequence>MSSSTFVDLVFSYEANKDLYQQAFCVNPPDGECPFSPCPNGDVTGIGSQVSVYATTIIYALVLAYIPWLKRPMLYAYLSLVFSLQIAGLVSILKNNLSLTDALFVLICVASPATFYMWYLSIRSLWNPSLFPILRDPGAKPKPLSKSKEVHILRVVIFLNMAFEIALICMVFIPTRVTKLKFSQPACNQKFGTKLWFNLAWELPYAMQMVGTFLFLGIAWAIFKGWTSMRFYEVPTRTNPVEYEAISLDTLKTDGGKNQIDIITWTETVLCTHFPNFMTRTLAISIATILQISTLPTSIWYVYSKDILSWLILLFGCFAQKPKPGSNWWVFYGMRIFSILFLGGYAFLRMLGFDEFLPTVPDVVSIFLLCTVAAWSCAHFDRGNVKVFLPIFLVLTAIVITVANYFVVLVGDSKIFAAATGGFNAPDDNFSYFQLSMMTVSGWLIAWMATSAWPWRVTLTWDKLFKGLWKRAHILKFCWFIAGPHILWIQACNNTNPSNSKDMAFGQIFAIIVTALTIFTLLDEMKDVKMDVWWAFVKSREMPQEDEGEKPKHYAPKPGLGMRVSHEWGGSSGMCLREPPSPSFSLCGRPTFSRAMYSDSVFEDLHFTHEEDGKLFVKAYCLNPPPDVCPPWGPCPNGDVTGIGQQVGVFATTIVYGLALLYFPDAQRGAFMAHLGIILALMLACLIVILRSQLTQNDGLFVLVSVASPPTIWLWISTIRSCWNPAAFPIAKEDPRNSKELHAFRVFSILSLFFFVGLILTMFLPNTSIKLSQPACNKDYGDHLWYNLIYIMPLAIQWASNVVCFVGVLLLCRAWVSRRTYEVPLRNPLERDGNLQDSNACSHEKPEGSQREPLDIVTWTERMLYAQYPHFMNRFLSTSIITVLQLGSLPTTLPYVESEDIIAWLLLTFGLFAGAPRGKIVVHYAVRFILWAFITAYIVVRALFVFIPGATDLVTMFLACTAAKWSWSNFTSKNMKFFVPIILVVVTAGLCVANVFIIMLGSAKSFSHGIANDPDEDMLSFVMVTITTVSGWFISWSATSIWPWRRFLSFRELVSASFARAHLLKLCLLLGPLMIWIQACISSEPTAIVDMTFGQVYALFLVVERLDPLVTPGEISPHLHQIIGGNACVTGQSRSIV</sequence>
<feature type="transmembrane region" description="Helical" evidence="1">
    <location>
        <begin position="205"/>
        <end position="223"/>
    </location>
</feature>
<dbReference type="RefSeq" id="XP_002910039.1">
    <property type="nucleotide sequence ID" value="XM_002909993.1"/>
</dbReference>
<feature type="transmembrane region" description="Helical" evidence="1">
    <location>
        <begin position="152"/>
        <end position="173"/>
    </location>
</feature>
<feature type="transmembrane region" description="Helical" evidence="1">
    <location>
        <begin position="99"/>
        <end position="119"/>
    </location>
</feature>
<dbReference type="KEGG" id="cci:CC1G_15758"/>
<feature type="transmembrane region" description="Helical" evidence="1">
    <location>
        <begin position="503"/>
        <end position="522"/>
    </location>
</feature>
<feature type="transmembrane region" description="Helical" evidence="1">
    <location>
        <begin position="671"/>
        <end position="692"/>
    </location>
</feature>
<keyword evidence="3" id="KW-1185">Reference proteome</keyword>
<reference evidence="2 3" key="1">
    <citation type="journal article" date="2010" name="Proc. Natl. Acad. Sci. U.S.A.">
        <title>Insights into evolution of multicellular fungi from the assembled chromosomes of the mushroom Coprinopsis cinerea (Coprinus cinereus).</title>
        <authorList>
            <person name="Stajich J.E."/>
            <person name="Wilke S.K."/>
            <person name="Ahren D."/>
            <person name="Au C.H."/>
            <person name="Birren B.W."/>
            <person name="Borodovsky M."/>
            <person name="Burns C."/>
            <person name="Canback B."/>
            <person name="Casselton L.A."/>
            <person name="Cheng C.K."/>
            <person name="Deng J."/>
            <person name="Dietrich F.S."/>
            <person name="Fargo D.C."/>
            <person name="Farman M.L."/>
            <person name="Gathman A.C."/>
            <person name="Goldberg J."/>
            <person name="Guigo R."/>
            <person name="Hoegger P.J."/>
            <person name="Hooker J.B."/>
            <person name="Huggins A."/>
            <person name="James T.Y."/>
            <person name="Kamada T."/>
            <person name="Kilaru S."/>
            <person name="Kodira C."/>
            <person name="Kues U."/>
            <person name="Kupfer D."/>
            <person name="Kwan H.S."/>
            <person name="Lomsadze A."/>
            <person name="Li W."/>
            <person name="Lilly W.W."/>
            <person name="Ma L.J."/>
            <person name="Mackey A.J."/>
            <person name="Manning G."/>
            <person name="Martin F."/>
            <person name="Muraguchi H."/>
            <person name="Natvig D.O."/>
            <person name="Palmerini H."/>
            <person name="Ramesh M.A."/>
            <person name="Rehmeyer C.J."/>
            <person name="Roe B.A."/>
            <person name="Shenoy N."/>
            <person name="Stanke M."/>
            <person name="Ter-Hovhannisyan V."/>
            <person name="Tunlid A."/>
            <person name="Velagapudi R."/>
            <person name="Vision T.J."/>
            <person name="Zeng Q."/>
            <person name="Zolan M.E."/>
            <person name="Pukkila P.J."/>
        </authorList>
    </citation>
    <scope>NUCLEOTIDE SEQUENCE [LARGE SCALE GENOMIC DNA]</scope>
    <source>
        <strain evidence="3">Okayama-7 / 130 / ATCC MYA-4618 / FGSC 9003</strain>
    </source>
</reference>
<feature type="transmembrane region" description="Helical" evidence="1">
    <location>
        <begin position="50"/>
        <end position="68"/>
    </location>
</feature>